<keyword evidence="4" id="KW-0378">Hydrolase</keyword>
<evidence type="ECO:0000256" key="2">
    <source>
        <dbReference type="ARBA" id="ARBA00009199"/>
    </source>
</evidence>
<evidence type="ECO:0000256" key="1">
    <source>
        <dbReference type="ARBA" id="ARBA00001311"/>
    </source>
</evidence>
<name>A0A9W9S0R6_9EURO</name>
<gene>
    <name evidence="7" type="ORF">N7496_008699</name>
</gene>
<dbReference type="GeneID" id="81440797"/>
<dbReference type="InterPro" id="IPR020556">
    <property type="entry name" value="Amidase_CS"/>
</dbReference>
<evidence type="ECO:0000313" key="8">
    <source>
        <dbReference type="Proteomes" id="UP001147782"/>
    </source>
</evidence>
<feature type="active site" description="Charge relay system" evidence="5">
    <location>
        <position position="209"/>
    </location>
</feature>
<dbReference type="PANTHER" id="PTHR46072:SF11">
    <property type="entry name" value="AMIDASE-RELATED"/>
    <property type="match status" value="1"/>
</dbReference>
<proteinExistence type="inferred from homology"/>
<evidence type="ECO:0000256" key="4">
    <source>
        <dbReference type="ARBA" id="ARBA00022801"/>
    </source>
</evidence>
<dbReference type="Gene3D" id="3.90.1300.10">
    <property type="entry name" value="Amidase signature (AS) domain"/>
    <property type="match status" value="1"/>
</dbReference>
<comment type="caution">
    <text evidence="7">The sequence shown here is derived from an EMBL/GenBank/DDBJ whole genome shotgun (WGS) entry which is preliminary data.</text>
</comment>
<sequence length="541" mass="59275">MASIWEDIVKAKRDSLKKAIPTEWILPSSVLPPPEQADVSTFIAQSGWLSDAEKEILSSSVTSLLPRLASGQVSAVEVTKAYCKSAAAAQQLINPLTDIFFDEALEMAKALDEEMKLTGKPKGLLHGLPISVKDNFHVQGKDATQGFTSLVGKPAEHHCSIVQALVDAGAVLYVKTNVPPGMKRPETENTLFGKTLNPFNRHSWAVGGSSGGEGALLGFGGSPLGIGSDLGGSVRIPASCAGIFTLRPCVGRFPMSKTSVLTAGQDSIMAVPGPMARTMEDLILASRVIIQQSPWKYDPQCVPLPWTPLDPPKRLKLAVMWNDGMVTPTPPVQRALEGAVHTLRDAGHEIVDWKISPEEIQELVEVTFGILFSDGGQWLHKALEPTGEPIPSGLVWADKNPPKTIFEMHKLHVMRDKIRMEWFARWDSFKALDGILLPTSPYSIPEHGNFTHALYTLIFNVLDWPATSFPSGYYTDAEIDSPYVNHAPLSETDKKVQQEYNPILSDKAPISFQIVGRKMQEEKTLIMTDIVYRTLKEAPRA</sequence>
<evidence type="ECO:0000256" key="3">
    <source>
        <dbReference type="ARBA" id="ARBA00012922"/>
    </source>
</evidence>
<dbReference type="GO" id="GO:0004040">
    <property type="term" value="F:amidase activity"/>
    <property type="evidence" value="ECO:0007669"/>
    <property type="project" value="UniProtKB-EC"/>
</dbReference>
<accession>A0A9W9S0R6</accession>
<feature type="active site" description="Acyl-ester intermediate" evidence="5">
    <location>
        <position position="233"/>
    </location>
</feature>
<dbReference type="InterPro" id="IPR036928">
    <property type="entry name" value="AS_sf"/>
</dbReference>
<comment type="catalytic activity">
    <reaction evidence="1">
        <text>a monocarboxylic acid amide + H2O = a monocarboxylate + NH4(+)</text>
        <dbReference type="Rhea" id="RHEA:12020"/>
        <dbReference type="ChEBI" id="CHEBI:15377"/>
        <dbReference type="ChEBI" id="CHEBI:28938"/>
        <dbReference type="ChEBI" id="CHEBI:35757"/>
        <dbReference type="ChEBI" id="CHEBI:83628"/>
        <dbReference type="EC" id="3.5.1.4"/>
    </reaction>
</comment>
<protein>
    <recommendedName>
        <fullName evidence="3">amidase</fullName>
        <ecNumber evidence="3">3.5.1.4</ecNumber>
    </recommendedName>
</protein>
<dbReference type="RefSeq" id="XP_056553681.1">
    <property type="nucleotide sequence ID" value="XM_056701618.1"/>
</dbReference>
<dbReference type="SUPFAM" id="SSF75304">
    <property type="entry name" value="Amidase signature (AS) enzymes"/>
    <property type="match status" value="1"/>
</dbReference>
<dbReference type="OrthoDB" id="6428749at2759"/>
<reference evidence="7" key="2">
    <citation type="journal article" date="2023" name="IMA Fungus">
        <title>Comparative genomic study of the Penicillium genus elucidates a diverse pangenome and 15 lateral gene transfer events.</title>
        <authorList>
            <person name="Petersen C."/>
            <person name="Sorensen T."/>
            <person name="Nielsen M.R."/>
            <person name="Sondergaard T.E."/>
            <person name="Sorensen J.L."/>
            <person name="Fitzpatrick D.A."/>
            <person name="Frisvad J.C."/>
            <person name="Nielsen K.L."/>
        </authorList>
    </citation>
    <scope>NUCLEOTIDE SEQUENCE</scope>
    <source>
        <strain evidence="7">IBT 29864</strain>
    </source>
</reference>
<feature type="active site" description="Charge relay system" evidence="5">
    <location>
        <position position="133"/>
    </location>
</feature>
<dbReference type="EMBL" id="JAPZBS010000007">
    <property type="protein sequence ID" value="KAJ5368939.1"/>
    <property type="molecule type" value="Genomic_DNA"/>
</dbReference>
<dbReference type="PANTHER" id="PTHR46072">
    <property type="entry name" value="AMIDASE-RELATED-RELATED"/>
    <property type="match status" value="1"/>
</dbReference>
<keyword evidence="8" id="KW-1185">Reference proteome</keyword>
<dbReference type="AlphaFoldDB" id="A0A9W9S0R6"/>
<dbReference type="Proteomes" id="UP001147782">
    <property type="component" value="Unassembled WGS sequence"/>
</dbReference>
<feature type="domain" description="Amidase" evidence="6">
    <location>
        <begin position="77"/>
        <end position="525"/>
    </location>
</feature>
<dbReference type="PIRSF" id="PIRSF001221">
    <property type="entry name" value="Amidase_fungi"/>
    <property type="match status" value="1"/>
</dbReference>
<comment type="similarity">
    <text evidence="2">Belongs to the amidase family.</text>
</comment>
<dbReference type="Pfam" id="PF01425">
    <property type="entry name" value="Amidase"/>
    <property type="match status" value="1"/>
</dbReference>
<organism evidence="7 8">
    <name type="scientific">Penicillium cataractarum</name>
    <dbReference type="NCBI Taxonomy" id="2100454"/>
    <lineage>
        <taxon>Eukaryota</taxon>
        <taxon>Fungi</taxon>
        <taxon>Dikarya</taxon>
        <taxon>Ascomycota</taxon>
        <taxon>Pezizomycotina</taxon>
        <taxon>Eurotiomycetes</taxon>
        <taxon>Eurotiomycetidae</taxon>
        <taxon>Eurotiales</taxon>
        <taxon>Aspergillaceae</taxon>
        <taxon>Penicillium</taxon>
    </lineage>
</organism>
<dbReference type="InterPro" id="IPR023631">
    <property type="entry name" value="Amidase_dom"/>
</dbReference>
<dbReference type="PROSITE" id="PS00571">
    <property type="entry name" value="AMIDASES"/>
    <property type="match status" value="1"/>
</dbReference>
<evidence type="ECO:0000259" key="6">
    <source>
        <dbReference type="Pfam" id="PF01425"/>
    </source>
</evidence>
<dbReference type="EC" id="3.5.1.4" evidence="3"/>
<evidence type="ECO:0000256" key="5">
    <source>
        <dbReference type="PIRSR" id="PIRSR001221-1"/>
    </source>
</evidence>
<reference evidence="7" key="1">
    <citation type="submission" date="2022-11" db="EMBL/GenBank/DDBJ databases">
        <authorList>
            <person name="Petersen C."/>
        </authorList>
    </citation>
    <scope>NUCLEOTIDE SEQUENCE</scope>
    <source>
        <strain evidence="7">IBT 29864</strain>
    </source>
</reference>
<evidence type="ECO:0000313" key="7">
    <source>
        <dbReference type="EMBL" id="KAJ5368939.1"/>
    </source>
</evidence>